<reference evidence="1 2" key="1">
    <citation type="submission" date="2018-05" db="EMBL/GenBank/DDBJ databases">
        <title>Streptococcus from otitis media.</title>
        <authorList>
            <person name="Wayes A.M."/>
            <person name="Jakubovics N.S."/>
        </authorList>
    </citation>
    <scope>NUCLEOTIDE SEQUENCE [LARGE SCALE GENOMIC DNA]</scope>
    <source>
        <strain evidence="1 2">NU43</strain>
    </source>
</reference>
<dbReference type="Proteomes" id="UP000289485">
    <property type="component" value="Unassembled WGS sequence"/>
</dbReference>
<evidence type="ECO:0000313" key="2">
    <source>
        <dbReference type="Proteomes" id="UP000289485"/>
    </source>
</evidence>
<evidence type="ECO:0000313" key="1">
    <source>
        <dbReference type="EMBL" id="RXX20981.1"/>
    </source>
</evidence>
<gene>
    <name evidence="1" type="ORF">DF216_06240</name>
</gene>
<dbReference type="EMBL" id="QEWJ01000006">
    <property type="protein sequence ID" value="RXX20981.1"/>
    <property type="molecule type" value="Genomic_DNA"/>
</dbReference>
<accession>A0A4Q2FIH9</accession>
<dbReference type="AlphaFoldDB" id="A0A4Q2FIH9"/>
<organism evidence="1 2">
    <name type="scientific">Streptococcus oralis</name>
    <dbReference type="NCBI Taxonomy" id="1303"/>
    <lineage>
        <taxon>Bacteria</taxon>
        <taxon>Bacillati</taxon>
        <taxon>Bacillota</taxon>
        <taxon>Bacilli</taxon>
        <taxon>Lactobacillales</taxon>
        <taxon>Streptococcaceae</taxon>
        <taxon>Streptococcus</taxon>
    </lineage>
</organism>
<sequence>MNNLDELYKNLYDFVKNFEILIQKNVFHNQYINEIKVFGNEIISLCKSKKFNVTVSDLMNLKLFNELLNKVENQAKA</sequence>
<comment type="caution">
    <text evidence="1">The sequence shown here is derived from an EMBL/GenBank/DDBJ whole genome shotgun (WGS) entry which is preliminary data.</text>
</comment>
<dbReference type="RefSeq" id="WP_129326293.1">
    <property type="nucleotide sequence ID" value="NZ_QEWJ01000006.1"/>
</dbReference>
<proteinExistence type="predicted"/>
<name>A0A4Q2FIH9_STROR</name>
<protein>
    <submittedName>
        <fullName evidence="1">Uncharacterized protein</fullName>
    </submittedName>
</protein>